<accession>A0A2P2MEQ1</accession>
<reference evidence="2" key="1">
    <citation type="submission" date="2018-02" db="EMBL/GenBank/DDBJ databases">
        <title>Rhizophora mucronata_Transcriptome.</title>
        <authorList>
            <person name="Meera S.P."/>
            <person name="Sreeshan A."/>
            <person name="Augustine A."/>
        </authorList>
    </citation>
    <scope>NUCLEOTIDE SEQUENCE</scope>
    <source>
        <tissue evidence="2">Leaf</tissue>
    </source>
</reference>
<organism evidence="2">
    <name type="scientific">Rhizophora mucronata</name>
    <name type="common">Asiatic mangrove</name>
    <dbReference type="NCBI Taxonomy" id="61149"/>
    <lineage>
        <taxon>Eukaryota</taxon>
        <taxon>Viridiplantae</taxon>
        <taxon>Streptophyta</taxon>
        <taxon>Embryophyta</taxon>
        <taxon>Tracheophyta</taxon>
        <taxon>Spermatophyta</taxon>
        <taxon>Magnoliopsida</taxon>
        <taxon>eudicotyledons</taxon>
        <taxon>Gunneridae</taxon>
        <taxon>Pentapetalae</taxon>
        <taxon>rosids</taxon>
        <taxon>fabids</taxon>
        <taxon>Malpighiales</taxon>
        <taxon>Rhizophoraceae</taxon>
        <taxon>Rhizophora</taxon>
    </lineage>
</organism>
<name>A0A2P2MEQ1_RHIMU</name>
<evidence type="ECO:0000313" key="2">
    <source>
        <dbReference type="EMBL" id="MBX28701.1"/>
    </source>
</evidence>
<proteinExistence type="predicted"/>
<dbReference type="AlphaFoldDB" id="A0A2P2MEQ1"/>
<dbReference type="EMBL" id="GGEC01048217">
    <property type="protein sequence ID" value="MBX28701.1"/>
    <property type="molecule type" value="Transcribed_RNA"/>
</dbReference>
<protein>
    <submittedName>
        <fullName evidence="2">Uncharacterized protein</fullName>
    </submittedName>
</protein>
<evidence type="ECO:0000256" key="1">
    <source>
        <dbReference type="SAM" id="MobiDB-lite"/>
    </source>
</evidence>
<sequence>MLQLNQEVEQDEPWSFRHPVGSPVTNSPPGKFEMPCYLVT</sequence>
<feature type="region of interest" description="Disordered" evidence="1">
    <location>
        <begin position="1"/>
        <end position="29"/>
    </location>
</feature>